<dbReference type="STRING" id="1797994.A2227_02490"/>
<dbReference type="Pfam" id="PF13489">
    <property type="entry name" value="Methyltransf_23"/>
    <property type="match status" value="1"/>
</dbReference>
<dbReference type="CDD" id="cd02440">
    <property type="entry name" value="AdoMet_MTases"/>
    <property type="match status" value="1"/>
</dbReference>
<comment type="caution">
    <text evidence="1">The sequence shown here is derived from an EMBL/GenBank/DDBJ whole genome shotgun (WGS) entry which is preliminary data.</text>
</comment>
<dbReference type="AlphaFoldDB" id="A0A1F5SHG1"/>
<gene>
    <name evidence="1" type="ORF">A2227_02490</name>
</gene>
<dbReference type="SUPFAM" id="SSF53335">
    <property type="entry name" value="S-adenosyl-L-methionine-dependent methyltransferases"/>
    <property type="match status" value="1"/>
</dbReference>
<reference evidence="1 2" key="1">
    <citation type="journal article" date="2016" name="Nat. Commun.">
        <title>Thousands of microbial genomes shed light on interconnected biogeochemical processes in an aquifer system.</title>
        <authorList>
            <person name="Anantharaman K."/>
            <person name="Brown C.T."/>
            <person name="Hug L.A."/>
            <person name="Sharon I."/>
            <person name="Castelle C.J."/>
            <person name="Probst A.J."/>
            <person name="Thomas B.C."/>
            <person name="Singh A."/>
            <person name="Wilkins M.J."/>
            <person name="Karaoz U."/>
            <person name="Brodie E.L."/>
            <person name="Williams K.H."/>
            <person name="Hubbard S.S."/>
            <person name="Banfield J.F."/>
        </authorList>
    </citation>
    <scope>NUCLEOTIDE SEQUENCE [LARGE SCALE GENOMIC DNA]</scope>
</reference>
<proteinExistence type="predicted"/>
<dbReference type="Proteomes" id="UP000178367">
    <property type="component" value="Unassembled WGS sequence"/>
</dbReference>
<evidence type="ECO:0000313" key="1">
    <source>
        <dbReference type="EMBL" id="OGF26062.1"/>
    </source>
</evidence>
<dbReference type="EMBL" id="MFGB01000017">
    <property type="protein sequence ID" value="OGF26062.1"/>
    <property type="molecule type" value="Genomic_DNA"/>
</dbReference>
<protein>
    <recommendedName>
        <fullName evidence="3">Methyltransferase type 11 domain-containing protein</fullName>
    </recommendedName>
</protein>
<evidence type="ECO:0000313" key="2">
    <source>
        <dbReference type="Proteomes" id="UP000178367"/>
    </source>
</evidence>
<name>A0A1F5SHG1_9BACT</name>
<organism evidence="1 2">
    <name type="scientific">Candidatus Falkowbacteria bacterium RIFOXYA2_FULL_47_19</name>
    <dbReference type="NCBI Taxonomy" id="1797994"/>
    <lineage>
        <taxon>Bacteria</taxon>
        <taxon>Candidatus Falkowiibacteriota</taxon>
    </lineage>
</organism>
<dbReference type="Gene3D" id="3.40.50.150">
    <property type="entry name" value="Vaccinia Virus protein VP39"/>
    <property type="match status" value="1"/>
</dbReference>
<accession>A0A1F5SHG1</accession>
<evidence type="ECO:0008006" key="3">
    <source>
        <dbReference type="Google" id="ProtNLM"/>
    </source>
</evidence>
<dbReference type="InterPro" id="IPR029063">
    <property type="entry name" value="SAM-dependent_MTases_sf"/>
</dbReference>
<sequence>MDIINDKLALHREIWYKKKILRLIYAQWYRMIQADLKSGKKKTLEIGSGTGNFKEFKSDIIASDIENRPWLDKVFDAHDMPFTDGELSNIVMIDVLHHLVDPIRFFREVGRVLEPGGRIIMLEPFPSFFSLPVYKCFHPEPFDFKKNYFLQGGTDEKKDAWESNQAIPFLLFYRQKKDFLRLFENKYEIIKKKRISFLLYPLSGGFEHRSFIPGFLFPVFSILEKILAPLASLLAFRCYIVLEKK</sequence>